<dbReference type="GO" id="GO:0016874">
    <property type="term" value="F:ligase activity"/>
    <property type="evidence" value="ECO:0007669"/>
    <property type="project" value="UniProtKB-KW"/>
</dbReference>
<evidence type="ECO:0000256" key="3">
    <source>
        <dbReference type="ARBA" id="ARBA00022832"/>
    </source>
</evidence>
<dbReference type="CDD" id="cd05931">
    <property type="entry name" value="FAAL"/>
    <property type="match status" value="1"/>
</dbReference>
<dbReference type="GO" id="GO:0005886">
    <property type="term" value="C:plasma membrane"/>
    <property type="evidence" value="ECO:0007669"/>
    <property type="project" value="TreeGrafter"/>
</dbReference>
<dbReference type="GO" id="GO:0006633">
    <property type="term" value="P:fatty acid biosynthetic process"/>
    <property type="evidence" value="ECO:0007669"/>
    <property type="project" value="TreeGrafter"/>
</dbReference>
<dbReference type="Pfam" id="PF00501">
    <property type="entry name" value="AMP-binding"/>
    <property type="match status" value="1"/>
</dbReference>
<comment type="caution">
    <text evidence="7">The sequence shown here is derived from an EMBL/GenBank/DDBJ whole genome shotgun (WGS) entry which is preliminary data.</text>
</comment>
<dbReference type="InterPro" id="IPR045851">
    <property type="entry name" value="AMP-bd_C_sf"/>
</dbReference>
<evidence type="ECO:0000259" key="5">
    <source>
        <dbReference type="Pfam" id="PF00501"/>
    </source>
</evidence>
<keyword evidence="2" id="KW-0436">Ligase</keyword>
<evidence type="ECO:0000259" key="6">
    <source>
        <dbReference type="Pfam" id="PF23024"/>
    </source>
</evidence>
<keyword evidence="4" id="KW-0443">Lipid metabolism</keyword>
<feature type="domain" description="AMP-dependent synthetase/ligase" evidence="5">
    <location>
        <begin position="24"/>
        <end position="422"/>
    </location>
</feature>
<dbReference type="GO" id="GO:0070566">
    <property type="term" value="F:adenylyltransferase activity"/>
    <property type="evidence" value="ECO:0007669"/>
    <property type="project" value="TreeGrafter"/>
</dbReference>
<keyword evidence="8" id="KW-1185">Reference proteome</keyword>
<dbReference type="SUPFAM" id="SSF56801">
    <property type="entry name" value="Acetyl-CoA synthetase-like"/>
    <property type="match status" value="1"/>
</dbReference>
<organism evidence="7 8">
    <name type="scientific">Streptomyces albireticuli</name>
    <dbReference type="NCBI Taxonomy" id="1940"/>
    <lineage>
        <taxon>Bacteria</taxon>
        <taxon>Bacillati</taxon>
        <taxon>Actinomycetota</taxon>
        <taxon>Actinomycetes</taxon>
        <taxon>Kitasatosporales</taxon>
        <taxon>Streptomycetaceae</taxon>
        <taxon>Streptomyces</taxon>
    </lineage>
</organism>
<evidence type="ECO:0000313" key="7">
    <source>
        <dbReference type="EMBL" id="PAU49242.1"/>
    </source>
</evidence>
<evidence type="ECO:0000256" key="4">
    <source>
        <dbReference type="ARBA" id="ARBA00023098"/>
    </source>
</evidence>
<dbReference type="InterPro" id="IPR000873">
    <property type="entry name" value="AMP-dep_synth/lig_dom"/>
</dbReference>
<dbReference type="Pfam" id="PF23024">
    <property type="entry name" value="AMP-dom_DIP2-like"/>
    <property type="match status" value="1"/>
</dbReference>
<dbReference type="AlphaFoldDB" id="A0A2A2DD67"/>
<dbReference type="PANTHER" id="PTHR22754">
    <property type="entry name" value="DISCO-INTERACTING PROTEIN 2 DIP2 -RELATED"/>
    <property type="match status" value="1"/>
</dbReference>
<evidence type="ECO:0000256" key="2">
    <source>
        <dbReference type="ARBA" id="ARBA00022598"/>
    </source>
</evidence>
<evidence type="ECO:0000256" key="1">
    <source>
        <dbReference type="ARBA" id="ARBA00006432"/>
    </source>
</evidence>
<reference evidence="7 8" key="1">
    <citation type="submission" date="2017-08" db="EMBL/GenBank/DDBJ databases">
        <title>Genome sequence of Streptomyces albireticuli NRRL B-1670.</title>
        <authorList>
            <person name="Graham D.E."/>
            <person name="Mahan K.M."/>
            <person name="Klingeman D.M."/>
            <person name="Hettich R.L."/>
            <person name="Parry R.J."/>
            <person name="Spain J.C."/>
        </authorList>
    </citation>
    <scope>NUCLEOTIDE SEQUENCE [LARGE SCALE GENOMIC DNA]</scope>
    <source>
        <strain evidence="7 8">NRRL B-1670</strain>
    </source>
</reference>
<comment type="similarity">
    <text evidence="1">Belongs to the ATP-dependent AMP-binding enzyme family.</text>
</comment>
<keyword evidence="3" id="KW-0276">Fatty acid metabolism</keyword>
<dbReference type="GO" id="GO:0071766">
    <property type="term" value="P:Actinobacterium-type cell wall biogenesis"/>
    <property type="evidence" value="ECO:0007669"/>
    <property type="project" value="UniProtKB-ARBA"/>
</dbReference>
<dbReference type="InterPro" id="IPR042099">
    <property type="entry name" value="ANL_N_sf"/>
</dbReference>
<dbReference type="PROSITE" id="PS00455">
    <property type="entry name" value="AMP_BINDING"/>
    <property type="match status" value="1"/>
</dbReference>
<sequence length="597" mass="64698">MDRSAGWARTSLPTSLPEILEYRAARPPRTAFRFLPDGTSDEAVEWTYQDLAEHAGRIAADLLDRELTGRRVVLALDPGLHYVAALFGIFRAGATAVPSFPPTGKRAVARFASIIEDCAPDVIIADTRLESRVGQFEAELPESVARPRWIFVDDAYFEETGAAADRRPPRLADPALLQYTSGSTGNPKGIVLTHDNLVSNCVTLEENMGYEPDRVGCTWLPPYHDMGLMGTLLLAVHGGWPLVLLSPAHFVQQPYRWLKALTDHKVTISVGPNFAFDLCTSSVTDEELETLDLSRLRQVFCGSEPVSRATLDRFRERFGPRGYTETSLIPCYGLAEATLYVSGKRSGTEVRTRLLDKEALERGFVRAGDPLGTDATTRIISCGAVAVGHEVLIVDPESRRPVGDGRVGEVWVHGPNVAAGYLGRPGLTAETFTARLADDARPPSGSEQTYLRTGDLGFLLDGELHITGRLKDLVVIAGRNLYPQDVEQSVRESHGKLRGTAVFSRPGEAGEELVVVAEYRGTARQLAAEGGAVLDAVIAAVTADHGVRPADVHFGPVGAIPMTTSGKVRRDATRKAYAQGTLKKLALATDDKPLSAR</sequence>
<dbReference type="InterPro" id="IPR020845">
    <property type="entry name" value="AMP-binding_CS"/>
</dbReference>
<evidence type="ECO:0000313" key="8">
    <source>
        <dbReference type="Proteomes" id="UP000218944"/>
    </source>
</evidence>
<name>A0A2A2DD67_9ACTN</name>
<dbReference type="FunFam" id="3.40.50.12780:FF:000013">
    <property type="entry name" value="Long-chain-fatty-acid--AMP ligase FadD32"/>
    <property type="match status" value="1"/>
</dbReference>
<dbReference type="InterPro" id="IPR040097">
    <property type="entry name" value="FAAL/FAAC"/>
</dbReference>
<dbReference type="PANTHER" id="PTHR22754:SF32">
    <property type="entry name" value="DISCO-INTERACTING PROTEIN 2"/>
    <property type="match status" value="1"/>
</dbReference>
<gene>
    <name evidence="7" type="ORF">CK936_08945</name>
</gene>
<dbReference type="Gene3D" id="3.30.300.30">
    <property type="match status" value="1"/>
</dbReference>
<accession>A0A2A2DD67</accession>
<protein>
    <submittedName>
        <fullName evidence="7">AMP-dependent synthetase</fullName>
    </submittedName>
</protein>
<dbReference type="Proteomes" id="UP000218944">
    <property type="component" value="Unassembled WGS sequence"/>
</dbReference>
<dbReference type="EMBL" id="NSJV01000171">
    <property type="protein sequence ID" value="PAU49242.1"/>
    <property type="molecule type" value="Genomic_DNA"/>
</dbReference>
<dbReference type="InterPro" id="IPR025110">
    <property type="entry name" value="AMP-bd_C"/>
</dbReference>
<feature type="domain" description="AMP-binding enzyme C-terminal" evidence="6">
    <location>
        <begin position="472"/>
        <end position="584"/>
    </location>
</feature>
<proteinExistence type="inferred from homology"/>
<dbReference type="Gene3D" id="3.40.50.12780">
    <property type="entry name" value="N-terminal domain of ligase-like"/>
    <property type="match status" value="1"/>
</dbReference>